<keyword evidence="1" id="KW-0472">Membrane</keyword>
<accession>A0AAU9CKP4</accession>
<gene>
    <name evidence="2" type="ORF">FUAX_23070</name>
</gene>
<name>A0AAU9CKP4_9BACT</name>
<evidence type="ECO:0000256" key="1">
    <source>
        <dbReference type="SAM" id="Phobius"/>
    </source>
</evidence>
<feature type="transmembrane region" description="Helical" evidence="1">
    <location>
        <begin position="45"/>
        <end position="69"/>
    </location>
</feature>
<evidence type="ECO:0000313" key="3">
    <source>
        <dbReference type="Proteomes" id="UP001348817"/>
    </source>
</evidence>
<dbReference type="RefSeq" id="WP_338391460.1">
    <property type="nucleotide sequence ID" value="NZ_AP025314.1"/>
</dbReference>
<proteinExistence type="predicted"/>
<dbReference type="EMBL" id="AP025314">
    <property type="protein sequence ID" value="BDD09875.1"/>
    <property type="molecule type" value="Genomic_DNA"/>
</dbReference>
<keyword evidence="1" id="KW-0812">Transmembrane</keyword>
<dbReference type="AlphaFoldDB" id="A0AAU9CKP4"/>
<protein>
    <submittedName>
        <fullName evidence="2">Uncharacterized protein</fullName>
    </submittedName>
</protein>
<keyword evidence="1" id="KW-1133">Transmembrane helix</keyword>
<keyword evidence="3" id="KW-1185">Reference proteome</keyword>
<sequence>MKNHKSNKPKGFETPPDYFEKLPYVIQGRIQGEEKRSKGARIRKIQTAVVSLSTAAMAFIAFRFGPAIWPSMESSQSSAVEIALLSQIDSTDIVNYLAYSDDISLNDILEFADSDEIQFDFSSLDSETYIESQTLQDDPYASPFDEASDYLLN</sequence>
<dbReference type="KEGG" id="fax:FUAX_23070"/>
<evidence type="ECO:0000313" key="2">
    <source>
        <dbReference type="EMBL" id="BDD09875.1"/>
    </source>
</evidence>
<organism evidence="2 3">
    <name type="scientific">Fulvitalea axinellae</name>
    <dbReference type="NCBI Taxonomy" id="1182444"/>
    <lineage>
        <taxon>Bacteria</taxon>
        <taxon>Pseudomonadati</taxon>
        <taxon>Bacteroidota</taxon>
        <taxon>Cytophagia</taxon>
        <taxon>Cytophagales</taxon>
        <taxon>Persicobacteraceae</taxon>
        <taxon>Fulvitalea</taxon>
    </lineage>
</organism>
<reference evidence="2 3" key="1">
    <citation type="submission" date="2021-12" db="EMBL/GenBank/DDBJ databases">
        <title>Genome sequencing of bacteria with rrn-lacking chromosome and rrn-plasmid.</title>
        <authorList>
            <person name="Anda M."/>
            <person name="Iwasaki W."/>
        </authorList>
    </citation>
    <scope>NUCLEOTIDE SEQUENCE [LARGE SCALE GENOMIC DNA]</scope>
    <source>
        <strain evidence="2 3">DSM 100852</strain>
    </source>
</reference>
<dbReference type="Proteomes" id="UP001348817">
    <property type="component" value="Chromosome"/>
</dbReference>